<feature type="domain" description="Cyclodeaminase/cyclohydrolase" evidence="2">
    <location>
        <begin position="8"/>
        <end position="168"/>
    </location>
</feature>
<dbReference type="Pfam" id="PF04961">
    <property type="entry name" value="FTCD_C"/>
    <property type="match status" value="1"/>
</dbReference>
<sequence>MGVINSKTLKQFQKELGSKNPTPGGGVVAALSGAFAASLVEMVCNLTLGKEKYEKNKKDIIRIHKNVVELKEKLTKLAEEDKKAYDKVLIAYRLPSTDKKRKQEITKTLKYAIEVPMEVRKISQSLEKLAYRISKIGNKNAISDAKTAIYLAHAAGKSALENIKINKQALVKL</sequence>
<evidence type="ECO:0000313" key="4">
    <source>
        <dbReference type="Proteomes" id="UP000034778"/>
    </source>
</evidence>
<protein>
    <recommendedName>
        <fullName evidence="2">Cyclodeaminase/cyclohydrolase domain-containing protein</fullName>
    </recommendedName>
</protein>
<keyword evidence="1" id="KW-0472">Membrane</keyword>
<comment type="caution">
    <text evidence="3">The sequence shown here is derived from an EMBL/GenBank/DDBJ whole genome shotgun (WGS) entry which is preliminary data.</text>
</comment>
<dbReference type="STRING" id="1618566.UR35_C0002G0143"/>
<evidence type="ECO:0000256" key="1">
    <source>
        <dbReference type="SAM" id="Phobius"/>
    </source>
</evidence>
<organism evidence="3 4">
    <name type="scientific">Candidatus Woesebacteria bacterium GW2011_GWB1_33_22</name>
    <dbReference type="NCBI Taxonomy" id="1618566"/>
    <lineage>
        <taxon>Bacteria</taxon>
        <taxon>Candidatus Woeseibacteriota</taxon>
    </lineage>
</organism>
<accession>A0A0G0C2B9</accession>
<evidence type="ECO:0000313" key="3">
    <source>
        <dbReference type="EMBL" id="KKP45310.1"/>
    </source>
</evidence>
<name>A0A0G0C2B9_9BACT</name>
<dbReference type="GO" id="GO:0003824">
    <property type="term" value="F:catalytic activity"/>
    <property type="evidence" value="ECO:0007669"/>
    <property type="project" value="InterPro"/>
</dbReference>
<keyword evidence="1" id="KW-0812">Transmembrane</keyword>
<dbReference type="EMBL" id="LBOW01000002">
    <property type="protein sequence ID" value="KKP45310.1"/>
    <property type="molecule type" value="Genomic_DNA"/>
</dbReference>
<dbReference type="InterPro" id="IPR007044">
    <property type="entry name" value="Cyclodeamin/CycHdrlase"/>
</dbReference>
<keyword evidence="1" id="KW-1133">Transmembrane helix</keyword>
<proteinExistence type="predicted"/>
<reference evidence="3 4" key="1">
    <citation type="journal article" date="2015" name="Nature">
        <title>rRNA introns, odd ribosomes, and small enigmatic genomes across a large radiation of phyla.</title>
        <authorList>
            <person name="Brown C.T."/>
            <person name="Hug L.A."/>
            <person name="Thomas B.C."/>
            <person name="Sharon I."/>
            <person name="Castelle C.J."/>
            <person name="Singh A."/>
            <person name="Wilkins M.J."/>
            <person name="Williams K.H."/>
            <person name="Banfield J.F."/>
        </authorList>
    </citation>
    <scope>NUCLEOTIDE SEQUENCE [LARGE SCALE GENOMIC DNA]</scope>
</reference>
<gene>
    <name evidence="3" type="ORF">UR35_C0002G0143</name>
</gene>
<dbReference type="Gene3D" id="1.20.120.680">
    <property type="entry name" value="Formiminotetrahydrofolate cyclodeaminase monomer, up-and-down helical bundle"/>
    <property type="match status" value="1"/>
</dbReference>
<dbReference type="Proteomes" id="UP000034778">
    <property type="component" value="Unassembled WGS sequence"/>
</dbReference>
<evidence type="ECO:0000259" key="2">
    <source>
        <dbReference type="Pfam" id="PF04961"/>
    </source>
</evidence>
<feature type="transmembrane region" description="Helical" evidence="1">
    <location>
        <begin position="27"/>
        <end position="48"/>
    </location>
</feature>
<dbReference type="InterPro" id="IPR036178">
    <property type="entry name" value="Formintransfe-cycloase-like_sf"/>
</dbReference>
<dbReference type="AlphaFoldDB" id="A0A0G0C2B9"/>
<dbReference type="SUPFAM" id="SSF101262">
    <property type="entry name" value="Methenyltetrahydrofolate cyclohydrolase-like"/>
    <property type="match status" value="1"/>
</dbReference>